<dbReference type="PANTHER" id="PTHR43667:SF2">
    <property type="entry name" value="FATTY ACID C-METHYL TRANSFERASE"/>
    <property type="match status" value="1"/>
</dbReference>
<keyword evidence="2 6" id="KW-0489">Methyltransferase</keyword>
<keyword evidence="7" id="KW-1185">Reference proteome</keyword>
<evidence type="ECO:0000256" key="4">
    <source>
        <dbReference type="ARBA" id="ARBA00022691"/>
    </source>
</evidence>
<dbReference type="Proteomes" id="UP001596303">
    <property type="component" value="Unassembled WGS sequence"/>
</dbReference>
<evidence type="ECO:0000256" key="5">
    <source>
        <dbReference type="ARBA" id="ARBA00023098"/>
    </source>
</evidence>
<evidence type="ECO:0000313" key="6">
    <source>
        <dbReference type="EMBL" id="MFC6199891.1"/>
    </source>
</evidence>
<dbReference type="RefSeq" id="WP_377381485.1">
    <property type="nucleotide sequence ID" value="NZ_JBHSSW010000066.1"/>
</dbReference>
<name>A0ABW1SDZ3_9PROT</name>
<evidence type="ECO:0000256" key="1">
    <source>
        <dbReference type="ARBA" id="ARBA00010815"/>
    </source>
</evidence>
<keyword evidence="4" id="KW-0949">S-adenosyl-L-methionine</keyword>
<dbReference type="GO" id="GO:0032259">
    <property type="term" value="P:methylation"/>
    <property type="evidence" value="ECO:0007669"/>
    <property type="project" value="UniProtKB-KW"/>
</dbReference>
<keyword evidence="5" id="KW-0443">Lipid metabolism</keyword>
<dbReference type="Pfam" id="PF02353">
    <property type="entry name" value="CMAS"/>
    <property type="match status" value="1"/>
</dbReference>
<comment type="similarity">
    <text evidence="1">Belongs to the CFA/CMAS family.</text>
</comment>
<dbReference type="InterPro" id="IPR050723">
    <property type="entry name" value="CFA/CMAS"/>
</dbReference>
<keyword evidence="3 6" id="KW-0808">Transferase</keyword>
<dbReference type="PIRSF" id="PIRSF003085">
    <property type="entry name" value="CMAS"/>
    <property type="match status" value="1"/>
</dbReference>
<dbReference type="Gene3D" id="3.40.50.150">
    <property type="entry name" value="Vaccinia Virus protein VP39"/>
    <property type="match status" value="1"/>
</dbReference>
<dbReference type="EMBL" id="JBHSSW010000066">
    <property type="protein sequence ID" value="MFC6199891.1"/>
    <property type="molecule type" value="Genomic_DNA"/>
</dbReference>
<sequence>MTATHVRTTKDVRSIANLPTSVRLAFLALTKTKIGSLIIELPDGRSFLFDQGKAGPSGKICVRDTKMAGRVLSGGDVGFAESYMDDQFSTPDLAAVLEYFAVNFEAAGRLSRGSPIRNAVTKVLDALLKKNTKRGSKQNILAHYDLGNEFYAKWLDPTMTYSSAIYTPGEDMVPAQQRKYESIAQKIEAGPDAHILEIGSGWGGFAEHTAKEFGSRITTITISDAQHAYASKRIFEAGLAERVKVELRDYRDVDGQYDGVASIEMFEAVGEEYWPGYFDKVRSVLGDGKRAALQIITIDDALFESYRKRVDFIQRYVFPGGMLPSIDALKDQFSRAGLAFEQAQMFGQSYAQTLNSWATSFRDAWPEIERMGYDRAFRNLWEYYLCYCEAGFKTGRTDVGQFVVRRS</sequence>
<proteinExistence type="inferred from homology"/>
<dbReference type="PANTHER" id="PTHR43667">
    <property type="entry name" value="CYCLOPROPANE-FATTY-ACYL-PHOSPHOLIPID SYNTHASE"/>
    <property type="match status" value="1"/>
</dbReference>
<evidence type="ECO:0000256" key="3">
    <source>
        <dbReference type="ARBA" id="ARBA00022679"/>
    </source>
</evidence>
<dbReference type="GO" id="GO:0008168">
    <property type="term" value="F:methyltransferase activity"/>
    <property type="evidence" value="ECO:0007669"/>
    <property type="project" value="UniProtKB-KW"/>
</dbReference>
<dbReference type="EC" id="2.1.1.-" evidence="6"/>
<comment type="caution">
    <text evidence="6">The sequence shown here is derived from an EMBL/GenBank/DDBJ whole genome shotgun (WGS) entry which is preliminary data.</text>
</comment>
<protein>
    <submittedName>
        <fullName evidence="6">Class I SAM-dependent methyltransferase</fullName>
        <ecNumber evidence="6">2.1.1.-</ecNumber>
    </submittedName>
</protein>
<dbReference type="SUPFAM" id="SSF53335">
    <property type="entry name" value="S-adenosyl-L-methionine-dependent methyltransferases"/>
    <property type="match status" value="1"/>
</dbReference>
<organism evidence="6 7">
    <name type="scientific">Ponticaulis profundi</name>
    <dbReference type="NCBI Taxonomy" id="2665222"/>
    <lineage>
        <taxon>Bacteria</taxon>
        <taxon>Pseudomonadati</taxon>
        <taxon>Pseudomonadota</taxon>
        <taxon>Alphaproteobacteria</taxon>
        <taxon>Hyphomonadales</taxon>
        <taxon>Hyphomonadaceae</taxon>
        <taxon>Ponticaulis</taxon>
    </lineage>
</organism>
<evidence type="ECO:0000313" key="7">
    <source>
        <dbReference type="Proteomes" id="UP001596303"/>
    </source>
</evidence>
<reference evidence="7" key="1">
    <citation type="journal article" date="2019" name="Int. J. Syst. Evol. Microbiol.">
        <title>The Global Catalogue of Microorganisms (GCM) 10K type strain sequencing project: providing services to taxonomists for standard genome sequencing and annotation.</title>
        <authorList>
            <consortium name="The Broad Institute Genomics Platform"/>
            <consortium name="The Broad Institute Genome Sequencing Center for Infectious Disease"/>
            <person name="Wu L."/>
            <person name="Ma J."/>
        </authorList>
    </citation>
    <scope>NUCLEOTIDE SEQUENCE [LARGE SCALE GENOMIC DNA]</scope>
    <source>
        <strain evidence="7">CGMCC-1.15741</strain>
    </source>
</reference>
<accession>A0ABW1SDZ3</accession>
<dbReference type="CDD" id="cd02440">
    <property type="entry name" value="AdoMet_MTases"/>
    <property type="match status" value="1"/>
</dbReference>
<dbReference type="InterPro" id="IPR029063">
    <property type="entry name" value="SAM-dependent_MTases_sf"/>
</dbReference>
<evidence type="ECO:0000256" key="2">
    <source>
        <dbReference type="ARBA" id="ARBA00022603"/>
    </source>
</evidence>
<dbReference type="InterPro" id="IPR003333">
    <property type="entry name" value="CMAS"/>
</dbReference>
<gene>
    <name evidence="6" type="ORF">ACFQDM_17595</name>
</gene>